<feature type="chain" id="PRO_5002407802" evidence="1">
    <location>
        <begin position="28"/>
        <end position="155"/>
    </location>
</feature>
<comment type="caution">
    <text evidence="2">The sequence shown here is derived from an EMBL/GenBank/DDBJ whole genome shotgun (WGS) entry which is preliminary data.</text>
</comment>
<protein>
    <submittedName>
        <fullName evidence="2">Uncharacterized protein</fullName>
    </submittedName>
</protein>
<dbReference type="Proteomes" id="UP000028839">
    <property type="component" value="Unassembled WGS sequence"/>
</dbReference>
<evidence type="ECO:0000313" key="2">
    <source>
        <dbReference type="EMBL" id="KFI19809.1"/>
    </source>
</evidence>
<name>A0A0E2Z2V0_9GAMM</name>
<evidence type="ECO:0000256" key="1">
    <source>
        <dbReference type="SAM" id="SignalP"/>
    </source>
</evidence>
<dbReference type="AlphaFoldDB" id="A0A0E2Z2V0"/>
<evidence type="ECO:0000313" key="3">
    <source>
        <dbReference type="Proteomes" id="UP000028839"/>
    </source>
</evidence>
<gene>
    <name evidence="2" type="ORF">IB75_06375</name>
</gene>
<reference evidence="2 3" key="1">
    <citation type="submission" date="2014-07" db="EMBL/GenBank/DDBJ databases">
        <title>Comparative analysis of Nitrosococcus oceani genome inventories of strains from Pacific and Atlantic gyres.</title>
        <authorList>
            <person name="Lim C.K."/>
            <person name="Wang L."/>
            <person name="Sayavedra-Soto L.A."/>
            <person name="Klotz M.G."/>
        </authorList>
    </citation>
    <scope>NUCLEOTIDE SEQUENCE [LARGE SCALE GENOMIC DNA]</scope>
    <source>
        <strain evidence="2 3">C-27</strain>
    </source>
</reference>
<dbReference type="HOGENOM" id="CLU_1693630_0_0_6"/>
<proteinExistence type="predicted"/>
<feature type="signal peptide" evidence="1">
    <location>
        <begin position="1"/>
        <end position="27"/>
    </location>
</feature>
<dbReference type="EMBL" id="JPGN01000036">
    <property type="protein sequence ID" value="KFI19809.1"/>
    <property type="molecule type" value="Genomic_DNA"/>
</dbReference>
<accession>A0A0E2Z2V0</accession>
<dbReference type="OrthoDB" id="5567886at2"/>
<sequence>MKIAALKNQWIMVLMIAGLGLSVKATAHDQIGTLGVEGNATDYYQIICSTDAGGVSDFLEVQIYDATVEQGGGKMSAVILREPVASTASDPVRADEFFNHDKNPGPPAFVGGGDGVYKVMVHKLKNGPKNYLLSYHCKSSVGLHTGTSILLLQDQ</sequence>
<organism evidence="2 3">
    <name type="scientific">Nitrosococcus oceani C-27</name>
    <dbReference type="NCBI Taxonomy" id="314279"/>
    <lineage>
        <taxon>Bacteria</taxon>
        <taxon>Pseudomonadati</taxon>
        <taxon>Pseudomonadota</taxon>
        <taxon>Gammaproteobacteria</taxon>
        <taxon>Chromatiales</taxon>
        <taxon>Chromatiaceae</taxon>
        <taxon>Nitrosococcus</taxon>
    </lineage>
</organism>
<keyword evidence="1" id="KW-0732">Signal</keyword>